<dbReference type="InterPro" id="IPR051910">
    <property type="entry name" value="ComF/GntX_DNA_util-trans"/>
</dbReference>
<keyword evidence="5" id="KW-1185">Reference proteome</keyword>
<gene>
    <name evidence="4" type="ORF">HNR60_002390</name>
</gene>
<reference evidence="4 5" key="1">
    <citation type="submission" date="2020-08" db="EMBL/GenBank/DDBJ databases">
        <title>Genomic Encyclopedia of Type Strains, Phase IV (KMG-IV): sequencing the most valuable type-strain genomes for metagenomic binning, comparative biology and taxonomic classification.</title>
        <authorList>
            <person name="Goeker M."/>
        </authorList>
    </citation>
    <scope>NUCLEOTIDE SEQUENCE [LARGE SCALE GENOMIC DNA]</scope>
    <source>
        <strain evidence="4 5">DSM 12706</strain>
    </source>
</reference>
<comment type="caution">
    <text evidence="4">The sequence shown here is derived from an EMBL/GenBank/DDBJ whole genome shotgun (WGS) entry which is preliminary data.</text>
</comment>
<evidence type="ECO:0000259" key="3">
    <source>
        <dbReference type="Pfam" id="PF18912"/>
    </source>
</evidence>
<evidence type="ECO:0000256" key="1">
    <source>
        <dbReference type="ARBA" id="ARBA00008007"/>
    </source>
</evidence>
<dbReference type="InterPro" id="IPR029057">
    <property type="entry name" value="PRTase-like"/>
</dbReference>
<dbReference type="AlphaFoldDB" id="A0A7W7Z418"/>
<evidence type="ECO:0000259" key="2">
    <source>
        <dbReference type="Pfam" id="PF00156"/>
    </source>
</evidence>
<feature type="domain" description="Double zinc ribbon" evidence="3">
    <location>
        <begin position="34"/>
        <end position="79"/>
    </location>
</feature>
<name>A0A7W7Z418_9BRAD</name>
<dbReference type="PANTHER" id="PTHR47505:SF1">
    <property type="entry name" value="DNA UTILIZATION PROTEIN YHGH"/>
    <property type="match status" value="1"/>
</dbReference>
<dbReference type="Pfam" id="PF18912">
    <property type="entry name" value="DZR_2"/>
    <property type="match status" value="1"/>
</dbReference>
<protein>
    <submittedName>
        <fullName evidence="4">ComF family protein</fullName>
    </submittedName>
</protein>
<dbReference type="SUPFAM" id="SSF53271">
    <property type="entry name" value="PRTase-like"/>
    <property type="match status" value="1"/>
</dbReference>
<feature type="domain" description="Phosphoribosyltransferase" evidence="2">
    <location>
        <begin position="202"/>
        <end position="260"/>
    </location>
</feature>
<organism evidence="4 5">
    <name type="scientific">Rhodopseudomonas rhenobacensis</name>
    <dbReference type="NCBI Taxonomy" id="87461"/>
    <lineage>
        <taxon>Bacteria</taxon>
        <taxon>Pseudomonadati</taxon>
        <taxon>Pseudomonadota</taxon>
        <taxon>Alphaproteobacteria</taxon>
        <taxon>Hyphomicrobiales</taxon>
        <taxon>Nitrobacteraceae</taxon>
        <taxon>Rhodopseudomonas</taxon>
    </lineage>
</organism>
<dbReference type="Pfam" id="PF00156">
    <property type="entry name" value="Pribosyltran"/>
    <property type="match status" value="1"/>
</dbReference>
<dbReference type="EMBL" id="JACHIH010000013">
    <property type="protein sequence ID" value="MBB5047633.1"/>
    <property type="molecule type" value="Genomic_DNA"/>
</dbReference>
<dbReference type="InterPro" id="IPR044005">
    <property type="entry name" value="DZR_2"/>
</dbReference>
<dbReference type="Gene3D" id="3.40.50.2020">
    <property type="match status" value="1"/>
</dbReference>
<sequence>METDVPAPRSIAASLHGVLRLCRQAVRHGARLAIDIALPTLCVACREPVDGPGVCATCWSQLSFIAPPYCERLGIPFVYDPGPGILSMQAIADPPAYARARAAVRYDEMARTLVHALKFHDRVDLAPTMGRWMAQAGAPLLADADLLVPVPLHWRRGFSRRYNQSGALARAISRHANVPVSRDALRRVRATAHQIGLSKAERAANVQGAFRVPPENKSTVQGRRIVLIDDVLTSGATVDACARALLRAKAASVDVLVFARVVETHKSPI</sequence>
<accession>A0A7W7Z418</accession>
<evidence type="ECO:0000313" key="4">
    <source>
        <dbReference type="EMBL" id="MBB5047633.1"/>
    </source>
</evidence>
<dbReference type="RefSeq" id="WP_184257656.1">
    <property type="nucleotide sequence ID" value="NZ_JACHIH010000013.1"/>
</dbReference>
<proteinExistence type="inferred from homology"/>
<comment type="similarity">
    <text evidence="1">Belongs to the ComF/GntX family.</text>
</comment>
<dbReference type="Proteomes" id="UP000542353">
    <property type="component" value="Unassembled WGS sequence"/>
</dbReference>
<dbReference type="InterPro" id="IPR000836">
    <property type="entry name" value="PRTase_dom"/>
</dbReference>
<dbReference type="CDD" id="cd06223">
    <property type="entry name" value="PRTases_typeI"/>
    <property type="match status" value="1"/>
</dbReference>
<evidence type="ECO:0000313" key="5">
    <source>
        <dbReference type="Proteomes" id="UP000542353"/>
    </source>
</evidence>
<dbReference type="PANTHER" id="PTHR47505">
    <property type="entry name" value="DNA UTILIZATION PROTEIN YHGH"/>
    <property type="match status" value="1"/>
</dbReference>